<dbReference type="PROSITE" id="PS00584">
    <property type="entry name" value="PFKB_KINASES_2"/>
    <property type="match status" value="1"/>
</dbReference>
<dbReference type="AlphaFoldDB" id="A0A0J7KDT5"/>
<name>A0A0J7KDT5_LASNI</name>
<dbReference type="PANTHER" id="PTHR46566">
    <property type="entry name" value="1-PHOSPHOFRUCTOKINASE-RELATED"/>
    <property type="match status" value="1"/>
</dbReference>
<comment type="subcellular location">
    <subcellularLocation>
        <location evidence="1">Cell membrane</location>
        <topology evidence="1">Multi-pass membrane protein</topology>
    </subcellularLocation>
</comment>
<dbReference type="SUPFAM" id="SSF53613">
    <property type="entry name" value="Ribokinase-like"/>
    <property type="match status" value="1"/>
</dbReference>
<dbReference type="EMBL" id="LBMM01008827">
    <property type="protein sequence ID" value="KMQ88608.1"/>
    <property type="molecule type" value="Genomic_DNA"/>
</dbReference>
<keyword evidence="14 15" id="KW-0472">Membrane</keyword>
<feature type="transmembrane region" description="Helical" evidence="15">
    <location>
        <begin position="130"/>
        <end position="154"/>
    </location>
</feature>
<dbReference type="GO" id="GO:0008443">
    <property type="term" value="F:phosphofructokinase activity"/>
    <property type="evidence" value="ECO:0007669"/>
    <property type="project" value="TreeGrafter"/>
</dbReference>
<dbReference type="Pfam" id="PF00294">
    <property type="entry name" value="PfkB"/>
    <property type="match status" value="1"/>
</dbReference>
<dbReference type="InterPro" id="IPR013011">
    <property type="entry name" value="PTS_EIIB_2"/>
</dbReference>
<evidence type="ECO:0000256" key="7">
    <source>
        <dbReference type="ARBA" id="ARBA00022679"/>
    </source>
</evidence>
<keyword evidence="4" id="KW-1003">Cell membrane</keyword>
<dbReference type="NCBIfam" id="TIGR03168">
    <property type="entry name" value="1-PFK"/>
    <property type="match status" value="1"/>
</dbReference>
<dbReference type="GO" id="GO:0005829">
    <property type="term" value="C:cytosol"/>
    <property type="evidence" value="ECO:0007669"/>
    <property type="project" value="TreeGrafter"/>
</dbReference>
<dbReference type="InterPro" id="IPR029056">
    <property type="entry name" value="Ribokinase-like"/>
</dbReference>
<keyword evidence="12" id="KW-0067">ATP-binding</keyword>
<evidence type="ECO:0000256" key="11">
    <source>
        <dbReference type="ARBA" id="ARBA00022777"/>
    </source>
</evidence>
<dbReference type="NCBIfam" id="TIGR00829">
    <property type="entry name" value="FRU"/>
    <property type="match status" value="1"/>
</dbReference>
<protein>
    <submittedName>
        <fullName evidence="18">1-phosphofructokinase</fullName>
    </submittedName>
</protein>
<keyword evidence="10" id="KW-0547">Nucleotide-binding</keyword>
<dbReference type="GO" id="GO:0009401">
    <property type="term" value="P:phosphoenolpyruvate-dependent sugar phosphotransferase system"/>
    <property type="evidence" value="ECO:0007669"/>
    <property type="project" value="UniProtKB-KW"/>
</dbReference>
<feature type="transmembrane region" description="Helical" evidence="15">
    <location>
        <begin position="166"/>
        <end position="184"/>
    </location>
</feature>
<organism evidence="18 19">
    <name type="scientific">Lasius niger</name>
    <name type="common">Black garden ant</name>
    <dbReference type="NCBI Taxonomy" id="67767"/>
    <lineage>
        <taxon>Eukaryota</taxon>
        <taxon>Metazoa</taxon>
        <taxon>Ecdysozoa</taxon>
        <taxon>Arthropoda</taxon>
        <taxon>Hexapoda</taxon>
        <taxon>Insecta</taxon>
        <taxon>Pterygota</taxon>
        <taxon>Neoptera</taxon>
        <taxon>Endopterygota</taxon>
        <taxon>Hymenoptera</taxon>
        <taxon>Apocrita</taxon>
        <taxon>Aculeata</taxon>
        <taxon>Formicoidea</taxon>
        <taxon>Formicidae</taxon>
        <taxon>Formicinae</taxon>
        <taxon>Lasius</taxon>
        <taxon>Lasius</taxon>
    </lineage>
</organism>
<evidence type="ECO:0000256" key="4">
    <source>
        <dbReference type="ARBA" id="ARBA00022475"/>
    </source>
</evidence>
<dbReference type="Gene3D" id="3.40.50.2300">
    <property type="match status" value="1"/>
</dbReference>
<keyword evidence="11 18" id="KW-0418">Kinase</keyword>
<comment type="similarity">
    <text evidence="2">Belongs to the carbohydrate kinase PfkB family.</text>
</comment>
<keyword evidence="8" id="KW-0598">Phosphotransferase system</keyword>
<evidence type="ECO:0000256" key="10">
    <source>
        <dbReference type="ARBA" id="ARBA00022741"/>
    </source>
</evidence>
<evidence type="ECO:0000256" key="9">
    <source>
        <dbReference type="ARBA" id="ARBA00022692"/>
    </source>
</evidence>
<dbReference type="GO" id="GO:0005886">
    <property type="term" value="C:plasma membrane"/>
    <property type="evidence" value="ECO:0007669"/>
    <property type="project" value="UniProtKB-SubCell"/>
</dbReference>
<reference evidence="18 19" key="1">
    <citation type="submission" date="2015-04" db="EMBL/GenBank/DDBJ databases">
        <title>Lasius niger genome sequencing.</title>
        <authorList>
            <person name="Konorov E.A."/>
            <person name="Nikitin M.A."/>
            <person name="Kirill M.V."/>
            <person name="Chang P."/>
        </authorList>
    </citation>
    <scope>NUCLEOTIDE SEQUENCE [LARGE SCALE GENOMIC DNA]</scope>
    <source>
        <tissue evidence="18">Whole</tissue>
    </source>
</reference>
<keyword evidence="5" id="KW-0597">Phosphoprotein</keyword>
<evidence type="ECO:0000256" key="6">
    <source>
        <dbReference type="ARBA" id="ARBA00022597"/>
    </source>
</evidence>
<keyword evidence="19" id="KW-1185">Reference proteome</keyword>
<sequence>MTKIKQTKETESKVSEVKFPEVIAITACPTGIAHTYMARDKILEAAKELNMTCKVETQGRSGNENVLTEEDIGHAKVIIFAADKSLVGLERFNGFFGAIIGAYLAAFVVYGLTKGLKKTPRSLQGVRDIVFVPVVTALAAGVIMFAINIPLGFLNYGLGLGLKSMAQYNLSALAGLIIGAMIAIDLGGPINKAAYVFGTATIDASNTAFNSIRSSNNACFITEGAIPYAAEDPKRVIPSAVAGSAVTGAIISGFGVTLSAPHGGIFVFPLLGIQDNGTIDQMISVSSFNLGATNKAKEQYQILGGKGINVSIMLQNLGYENIALGFMAQTDSLLFQNYLQAKNIKSDFYQVTGQTRLNLKIRDLSNNQETELNCLGFSLTNTDEVAILSLLKKKLTKDDILIISGSIAPGATKSLYQEIAQYCFENQITFAIDTSKQSLLATLKYQPLLVKPNLAELNEIFSTNVTFVNIKEVTRLAKKLQNLGAQNVLISNGKYGSLLVTKSDSYLANTASGTLLNSVGAGDSMVAGFIGTFIKTKDAKQSLLVAAASGAATAFSQGIGELSLVEKLKEQIKIID</sequence>
<evidence type="ECO:0000256" key="13">
    <source>
        <dbReference type="ARBA" id="ARBA00022989"/>
    </source>
</evidence>
<gene>
    <name evidence="18" type="ORF">RF55_11878</name>
</gene>
<evidence type="ECO:0000256" key="1">
    <source>
        <dbReference type="ARBA" id="ARBA00004651"/>
    </source>
</evidence>
<keyword evidence="3" id="KW-0813">Transport</keyword>
<dbReference type="Pfam" id="PF02302">
    <property type="entry name" value="PTS_IIB"/>
    <property type="match status" value="1"/>
</dbReference>
<dbReference type="Gene3D" id="3.40.1190.20">
    <property type="match status" value="1"/>
</dbReference>
<evidence type="ECO:0000256" key="3">
    <source>
        <dbReference type="ARBA" id="ARBA00022448"/>
    </source>
</evidence>
<dbReference type="InterPro" id="IPR011611">
    <property type="entry name" value="PfkB_dom"/>
</dbReference>
<keyword evidence="7" id="KW-0808">Transferase</keyword>
<comment type="caution">
    <text evidence="18">The sequence shown here is derived from an EMBL/GenBank/DDBJ whole genome shotgun (WGS) entry which is preliminary data.</text>
</comment>
<keyword evidence="13 15" id="KW-1133">Transmembrane helix</keyword>
<dbReference type="OrthoDB" id="8123574at2759"/>
<dbReference type="CDD" id="cd01164">
    <property type="entry name" value="FruK_PfkB_like"/>
    <property type="match status" value="1"/>
</dbReference>
<feature type="domain" description="PTS EIIC type-2" evidence="17">
    <location>
        <begin position="1"/>
        <end position="336"/>
    </location>
</feature>
<dbReference type="CDD" id="cd05569">
    <property type="entry name" value="PTS_IIB_fructose"/>
    <property type="match status" value="1"/>
</dbReference>
<keyword evidence="6" id="KW-0762">Sugar transport</keyword>
<dbReference type="InterPro" id="IPR003353">
    <property type="entry name" value="PTS_IIB_fruc"/>
</dbReference>
<dbReference type="PaxDb" id="67767-A0A0J7KDT5"/>
<dbReference type="InterPro" id="IPR036095">
    <property type="entry name" value="PTS_EIIB-like_sf"/>
</dbReference>
<dbReference type="InterPro" id="IPR003501">
    <property type="entry name" value="PTS_EIIB_2/3"/>
</dbReference>
<feature type="domain" description="PTS EIIB type-2" evidence="16">
    <location>
        <begin position="22"/>
        <end position="112"/>
    </location>
</feature>
<accession>A0A0J7KDT5</accession>
<evidence type="ECO:0000259" key="16">
    <source>
        <dbReference type="PROSITE" id="PS51099"/>
    </source>
</evidence>
<evidence type="ECO:0000313" key="18">
    <source>
        <dbReference type="EMBL" id="KMQ88608.1"/>
    </source>
</evidence>
<evidence type="ECO:0000259" key="17">
    <source>
        <dbReference type="PROSITE" id="PS51104"/>
    </source>
</evidence>
<evidence type="ECO:0000256" key="2">
    <source>
        <dbReference type="ARBA" id="ARBA00010688"/>
    </source>
</evidence>
<evidence type="ECO:0000256" key="12">
    <source>
        <dbReference type="ARBA" id="ARBA00022840"/>
    </source>
</evidence>
<dbReference type="PROSITE" id="PS51099">
    <property type="entry name" value="PTS_EIIB_TYPE_2"/>
    <property type="match status" value="1"/>
</dbReference>
<dbReference type="GO" id="GO:0022877">
    <property type="term" value="F:protein-N(PI)-phosphohistidine-fructose phosphotransferase system transporter activity"/>
    <property type="evidence" value="ECO:0007669"/>
    <property type="project" value="InterPro"/>
</dbReference>
<dbReference type="PROSITE" id="PS51104">
    <property type="entry name" value="PTS_EIIC_TYPE_2"/>
    <property type="match status" value="1"/>
</dbReference>
<dbReference type="InterPro" id="IPR013014">
    <property type="entry name" value="PTS_EIIC_2"/>
</dbReference>
<dbReference type="Proteomes" id="UP000036403">
    <property type="component" value="Unassembled WGS sequence"/>
</dbReference>
<dbReference type="InterPro" id="IPR017583">
    <property type="entry name" value="Tagatose/fructose_Pkinase"/>
</dbReference>
<dbReference type="PANTHER" id="PTHR46566:SF1">
    <property type="entry name" value="1-PHOSPHOFRUCTOKINASE"/>
    <property type="match status" value="1"/>
</dbReference>
<evidence type="ECO:0000256" key="14">
    <source>
        <dbReference type="ARBA" id="ARBA00023136"/>
    </source>
</evidence>
<evidence type="ECO:0000256" key="15">
    <source>
        <dbReference type="SAM" id="Phobius"/>
    </source>
</evidence>
<proteinExistence type="inferred from homology"/>
<evidence type="ECO:0000256" key="5">
    <source>
        <dbReference type="ARBA" id="ARBA00022553"/>
    </source>
</evidence>
<feature type="transmembrane region" description="Helical" evidence="15">
    <location>
        <begin position="92"/>
        <end position="110"/>
    </location>
</feature>
<evidence type="ECO:0000313" key="19">
    <source>
        <dbReference type="Proteomes" id="UP000036403"/>
    </source>
</evidence>
<dbReference type="SUPFAM" id="SSF52794">
    <property type="entry name" value="PTS system IIB component-like"/>
    <property type="match status" value="1"/>
</dbReference>
<keyword evidence="9 15" id="KW-0812">Transmembrane</keyword>
<dbReference type="GO" id="GO:0005524">
    <property type="term" value="F:ATP binding"/>
    <property type="evidence" value="ECO:0007669"/>
    <property type="project" value="UniProtKB-KW"/>
</dbReference>
<dbReference type="InterPro" id="IPR002173">
    <property type="entry name" value="Carboh/pur_kinase_PfkB_CS"/>
</dbReference>
<evidence type="ECO:0000256" key="8">
    <source>
        <dbReference type="ARBA" id="ARBA00022683"/>
    </source>
</evidence>